<dbReference type="Proteomes" id="UP000006672">
    <property type="component" value="Unassembled WGS sequence"/>
</dbReference>
<dbReference type="EMBL" id="LN857024">
    <property type="protein sequence ID" value="CDQ02072.1"/>
    <property type="molecule type" value="Genomic_DNA"/>
</dbReference>
<reference evidence="5" key="4">
    <citation type="submission" date="2019-12" db="UniProtKB">
        <authorList>
            <consortium name="WormBaseParasite"/>
        </authorList>
    </citation>
    <scope>IDENTIFICATION</scope>
</reference>
<evidence type="ECO:0000313" key="4">
    <source>
        <dbReference type="Proteomes" id="UP000006672"/>
    </source>
</evidence>
<sequence length="62" mass="6961">MCCTTKRLLIWLNLLPSSLFRKAPYDHSGNDLRQLGETITNAISNAPDKSCAWNLLKLLSIT</sequence>
<proteinExistence type="predicted"/>
<evidence type="ECO:0000256" key="1">
    <source>
        <dbReference type="SAM" id="SignalP"/>
    </source>
</evidence>
<dbReference type="WBParaSite" id="Bm1622.1">
    <property type="protein sequence ID" value="Bm1622.1"/>
    <property type="gene ID" value="WBGene00221883"/>
</dbReference>
<dbReference type="EMBL" id="CAAKNF010000194">
    <property type="protein sequence ID" value="VIO96174.1"/>
    <property type="molecule type" value="Genomic_DNA"/>
</dbReference>
<reference evidence="2 4" key="1">
    <citation type="journal article" date="2007" name="Science">
        <title>Draft genome of the filarial nematode parasite Brugia malayi.</title>
        <authorList>
            <person name="Ghedin E."/>
            <person name="Wang S."/>
            <person name="Spiro D."/>
            <person name="Caler E."/>
            <person name="Zhao Q."/>
            <person name="Crabtree J."/>
            <person name="Allen J.E."/>
            <person name="Delcher A.L."/>
            <person name="Guiliano D.B."/>
            <person name="Miranda-Saavedra D."/>
            <person name="Angiuoli S.V."/>
            <person name="Creasy T."/>
            <person name="Amedeo P."/>
            <person name="Haas B."/>
            <person name="El-Sayed N.M."/>
            <person name="Wortman J.R."/>
            <person name="Feldblyum T."/>
            <person name="Tallon L."/>
            <person name="Schatz M."/>
            <person name="Shumway M."/>
            <person name="Koo H."/>
            <person name="Salzberg S.L."/>
            <person name="Schobel S."/>
            <person name="Pertea M."/>
            <person name="Pop M."/>
            <person name="White O."/>
            <person name="Barton G.J."/>
            <person name="Carlow C.K."/>
            <person name="Crawford M.J."/>
            <person name="Daub J."/>
            <person name="Dimmic M.W."/>
            <person name="Estes C.F."/>
            <person name="Foster J.M."/>
            <person name="Ganatra M."/>
            <person name="Gregory W.F."/>
            <person name="Johnson N.M."/>
            <person name="Jin J."/>
            <person name="Komuniecki R."/>
            <person name="Korf I."/>
            <person name="Kumar S."/>
            <person name="Laney S."/>
            <person name="Li B.W."/>
            <person name="Li W."/>
            <person name="Lindblom T.H."/>
            <person name="Lustigman S."/>
            <person name="Ma D."/>
            <person name="Maina C.V."/>
            <person name="Martin D.M."/>
            <person name="McCarter J.P."/>
            <person name="McReynolds L."/>
            <person name="Mitreva M."/>
            <person name="Nutman T.B."/>
            <person name="Parkinson J."/>
            <person name="Peregrin-Alvarez J.M."/>
            <person name="Poole C."/>
            <person name="Ren Q."/>
            <person name="Saunders L."/>
            <person name="Sluder A.E."/>
            <person name="Smith K."/>
            <person name="Stanke M."/>
            <person name="Unnasch T.R."/>
            <person name="Ware J."/>
            <person name="Wei A.D."/>
            <person name="Weil G."/>
            <person name="Williams D.J."/>
            <person name="Zhang Y."/>
            <person name="Williams S.A."/>
            <person name="Fraser-Liggett C."/>
            <person name="Slatko B."/>
            <person name="Blaxter M.L."/>
            <person name="Scott A.L."/>
        </authorList>
    </citation>
    <scope>NUCLEOTIDE SEQUENCE</scope>
    <source>
        <strain evidence="2 4">FR3</strain>
    </source>
</reference>
<evidence type="ECO:0000313" key="2">
    <source>
        <dbReference type="EMBL" id="CDQ02072.1"/>
    </source>
</evidence>
<accession>A0A4E9FIF0</accession>
<accession>A0A0J9Y4C6</accession>
<keyword evidence="4" id="KW-1185">Reference proteome</keyword>
<evidence type="ECO:0000313" key="3">
    <source>
        <dbReference type="EMBL" id="VIO96174.1"/>
    </source>
</evidence>
<organism evidence="2">
    <name type="scientific">Brugia malayi</name>
    <name type="common">Filarial nematode worm</name>
    <dbReference type="NCBI Taxonomy" id="6279"/>
    <lineage>
        <taxon>Eukaryota</taxon>
        <taxon>Metazoa</taxon>
        <taxon>Ecdysozoa</taxon>
        <taxon>Nematoda</taxon>
        <taxon>Chromadorea</taxon>
        <taxon>Rhabditida</taxon>
        <taxon>Spirurina</taxon>
        <taxon>Spiruromorpha</taxon>
        <taxon>Filarioidea</taxon>
        <taxon>Onchocercidae</taxon>
        <taxon>Brugia</taxon>
    </lineage>
</organism>
<feature type="chain" id="PRO_5023811411" evidence="1">
    <location>
        <begin position="21"/>
        <end position="62"/>
    </location>
</feature>
<gene>
    <name evidence="2 5 6" type="ORF">Bm1622</name>
    <name evidence="3" type="ORF">BM_BM1622</name>
    <name evidence="2" type="ORF">BM_Bm1622</name>
</gene>
<dbReference type="AlphaFoldDB" id="A0A0J9Y4C6"/>
<dbReference type="RefSeq" id="XP_042936169.1">
    <property type="nucleotide sequence ID" value="XM_043080235.1"/>
</dbReference>
<dbReference type="KEGG" id="bmy:BM_BM1622"/>
<dbReference type="CTD" id="66058378"/>
<feature type="signal peptide" evidence="1">
    <location>
        <begin position="1"/>
        <end position="20"/>
    </location>
</feature>
<evidence type="ECO:0000313" key="6">
    <source>
        <dbReference type="WormBase" id="Bm1622"/>
    </source>
</evidence>
<keyword evidence="1" id="KW-0732">Signal</keyword>
<dbReference type="WormBase" id="Bm1622">
    <property type="protein sequence ID" value="BM23549"/>
    <property type="gene ID" value="WBGene00221883"/>
</dbReference>
<protein>
    <submittedName>
        <fullName evidence="2 5">Bm1622</fullName>
    </submittedName>
</protein>
<name>A0A0J9Y4C6_BRUMA</name>
<reference evidence="3" key="3">
    <citation type="submission" date="2019-04" db="EMBL/GenBank/DDBJ databases">
        <authorList>
            <person name="Howe K."/>
            <person name="Paulini M."/>
            <person name="Williams G."/>
        </authorList>
    </citation>
    <scope>NUCLEOTIDE SEQUENCE [LARGE SCALE GENOMIC DNA]</scope>
    <source>
        <strain evidence="3">FR3</strain>
    </source>
</reference>
<dbReference type="GeneID" id="66058378"/>
<evidence type="ECO:0000313" key="5">
    <source>
        <dbReference type="WBParaSite" id="Bm1622.1"/>
    </source>
</evidence>
<reference evidence="2" key="2">
    <citation type="submission" date="2012-12" db="EMBL/GenBank/DDBJ databases">
        <authorList>
            <person name="Gao Y.W."/>
            <person name="Fan S.T."/>
            <person name="Sun H.T."/>
            <person name="Wang Z."/>
            <person name="Gao X.L."/>
            <person name="Li Y.G."/>
            <person name="Wang T.C."/>
            <person name="Zhang K."/>
            <person name="Xu W.W."/>
            <person name="Yu Z.J."/>
            <person name="Xia X.Z."/>
        </authorList>
    </citation>
    <scope>NUCLEOTIDE SEQUENCE</scope>
    <source>
        <strain evidence="2">FR3</strain>
    </source>
</reference>